<dbReference type="InterPro" id="IPR000408">
    <property type="entry name" value="Reg_chr_condens"/>
</dbReference>
<dbReference type="SUPFAM" id="SSF49299">
    <property type="entry name" value="PKD domain"/>
    <property type="match status" value="1"/>
</dbReference>
<dbReference type="Pfam" id="PF25390">
    <property type="entry name" value="WD40_RLD"/>
    <property type="match status" value="1"/>
</dbReference>
<gene>
    <name evidence="6" type="ORF">FRACA_1710014</name>
</gene>
<dbReference type="InterPro" id="IPR051553">
    <property type="entry name" value="Ran_GTPase-activating"/>
</dbReference>
<dbReference type="Pfam" id="PF18911">
    <property type="entry name" value="PKD_4"/>
    <property type="match status" value="1"/>
</dbReference>
<evidence type="ECO:0000256" key="2">
    <source>
        <dbReference type="ARBA" id="ARBA00022737"/>
    </source>
</evidence>
<name>A0A2I2KN97_9ACTN</name>
<evidence type="ECO:0000256" key="3">
    <source>
        <dbReference type="SAM" id="MobiDB-lite"/>
    </source>
</evidence>
<evidence type="ECO:0000256" key="1">
    <source>
        <dbReference type="ARBA" id="ARBA00022658"/>
    </source>
</evidence>
<dbReference type="PANTHER" id="PTHR45982">
    <property type="entry name" value="REGULATOR OF CHROMOSOME CONDENSATION"/>
    <property type="match status" value="1"/>
</dbReference>
<feature type="region of interest" description="Disordered" evidence="3">
    <location>
        <begin position="586"/>
        <end position="609"/>
    </location>
</feature>
<keyword evidence="1" id="KW-0344">Guanine-nucleotide releasing factor</keyword>
<dbReference type="EMBL" id="FZMO01000081">
    <property type="protein sequence ID" value="SNQ47141.1"/>
    <property type="molecule type" value="Genomic_DNA"/>
</dbReference>
<dbReference type="SMART" id="SM00089">
    <property type="entry name" value="PKD"/>
    <property type="match status" value="1"/>
</dbReference>
<dbReference type="InterPro" id="IPR022409">
    <property type="entry name" value="PKD/Chitinase_dom"/>
</dbReference>
<keyword evidence="4" id="KW-0732">Signal</keyword>
<dbReference type="InterPro" id="IPR058923">
    <property type="entry name" value="RCC1-like_dom"/>
</dbReference>
<dbReference type="Gene3D" id="2.60.40.10">
    <property type="entry name" value="Immunoglobulins"/>
    <property type="match status" value="1"/>
</dbReference>
<dbReference type="InterPro" id="IPR035986">
    <property type="entry name" value="PKD_dom_sf"/>
</dbReference>
<dbReference type="Gene3D" id="2.130.10.30">
    <property type="entry name" value="Regulator of chromosome condensation 1/beta-lactamase-inhibitor protein II"/>
    <property type="match status" value="2"/>
</dbReference>
<keyword evidence="2" id="KW-0677">Repeat</keyword>
<organism evidence="6 7">
    <name type="scientific">Frankia canadensis</name>
    <dbReference type="NCBI Taxonomy" id="1836972"/>
    <lineage>
        <taxon>Bacteria</taxon>
        <taxon>Bacillati</taxon>
        <taxon>Actinomycetota</taxon>
        <taxon>Actinomycetes</taxon>
        <taxon>Frankiales</taxon>
        <taxon>Frankiaceae</taxon>
        <taxon>Frankia</taxon>
    </lineage>
</organism>
<feature type="chain" id="PRO_5014668598" description="PKD domain-containing protein" evidence="4">
    <location>
        <begin position="38"/>
        <end position="609"/>
    </location>
</feature>
<feature type="region of interest" description="Disordered" evidence="3">
    <location>
        <begin position="408"/>
        <end position="428"/>
    </location>
</feature>
<dbReference type="PANTHER" id="PTHR45982:SF1">
    <property type="entry name" value="REGULATOR OF CHROMOSOME CONDENSATION"/>
    <property type="match status" value="1"/>
</dbReference>
<dbReference type="CDD" id="cd00146">
    <property type="entry name" value="PKD"/>
    <property type="match status" value="1"/>
</dbReference>
<evidence type="ECO:0000313" key="7">
    <source>
        <dbReference type="Proteomes" id="UP000234331"/>
    </source>
</evidence>
<accession>A0A2I2KN97</accession>
<dbReference type="InterPro" id="IPR013783">
    <property type="entry name" value="Ig-like_fold"/>
</dbReference>
<evidence type="ECO:0000313" key="6">
    <source>
        <dbReference type="EMBL" id="SNQ47141.1"/>
    </source>
</evidence>
<dbReference type="PROSITE" id="PS51257">
    <property type="entry name" value="PROKAR_LIPOPROTEIN"/>
    <property type="match status" value="1"/>
</dbReference>
<dbReference type="GO" id="GO:0005737">
    <property type="term" value="C:cytoplasm"/>
    <property type="evidence" value="ECO:0007669"/>
    <property type="project" value="TreeGrafter"/>
</dbReference>
<protein>
    <recommendedName>
        <fullName evidence="5">PKD domain-containing protein</fullName>
    </recommendedName>
</protein>
<dbReference type="InterPro" id="IPR009091">
    <property type="entry name" value="RCC1/BLIP-II"/>
</dbReference>
<dbReference type="PRINTS" id="PR00633">
    <property type="entry name" value="RCCNDNSATION"/>
</dbReference>
<dbReference type="PROSITE" id="PS50093">
    <property type="entry name" value="PKD"/>
    <property type="match status" value="1"/>
</dbReference>
<dbReference type="InterPro" id="IPR000601">
    <property type="entry name" value="PKD_dom"/>
</dbReference>
<dbReference type="SUPFAM" id="SSF50985">
    <property type="entry name" value="RCC1/BLIP-II"/>
    <property type="match status" value="1"/>
</dbReference>
<reference evidence="6 7" key="1">
    <citation type="submission" date="2017-06" db="EMBL/GenBank/DDBJ databases">
        <authorList>
            <person name="Kim H.J."/>
            <person name="Triplett B.A."/>
        </authorList>
    </citation>
    <scope>NUCLEOTIDE SEQUENCE [LARGE SCALE GENOMIC DNA]</scope>
    <source>
        <strain evidence="6">FRACA_ARgP5</strain>
    </source>
</reference>
<dbReference type="GO" id="GO:0005975">
    <property type="term" value="P:carbohydrate metabolic process"/>
    <property type="evidence" value="ECO:0007669"/>
    <property type="project" value="UniProtKB-ARBA"/>
</dbReference>
<feature type="signal peptide" evidence="4">
    <location>
        <begin position="1"/>
        <end position="37"/>
    </location>
</feature>
<sequence length="609" mass="61299">MMAALPRTRRPWRTGASALVTAVVGCTVALTPTAAFAGQAALSPGHGPAGADVPPPASGARVAWAWGANWAGQLGNGGRIDEHRPFPVAGVDSVTAIAGGSSSGYALRRDGTVWAWGANRVGQLGDGTTTDHATPVRVEGLTEATAIAGGDESAYALRRDGTVWGWGLNIAGQLGNGTTTDSSTPVQVNGLHDVTALAAETWTTYALRRDGTVWAWGSGGNGQLGNNTATASSTPVQVSGLTGVRGIAAGRGAGYAILADGTVRSWGWNYFGGLGDGTTTDSSVPVQVSGLDQVVSLAAGWSSAYAVRRDGTVRSWGYNGAGQLGDGTTVDRRAPVEVEGLGGVRAVTAGEYWAQAVRVDGTAWAWGANDQGQLGDGTTTTSFTPVQVALPVPVTALGAGFQTGYALGSARPRPGHGPGRGAPSARLSVTPPRGFAPTRVTANAAGSAAGAAPLVSYTFDFGDGTIAGPGSSPTATHVYRTPGNYRATATVTDSTGATGGRTVTVPIEAPTGPGIFWESAAVPPGCNHCTAIRIISTGTAPLEISSVTAAENSTAAVTNECPATLPVGDSCVVWWTTIDGRPGSNKNITVHHNAPGGVTTISPGGDEVR</sequence>
<keyword evidence="7" id="KW-1185">Reference proteome</keyword>
<dbReference type="Proteomes" id="UP000234331">
    <property type="component" value="Unassembled WGS sequence"/>
</dbReference>
<feature type="domain" description="PKD" evidence="5">
    <location>
        <begin position="453"/>
        <end position="514"/>
    </location>
</feature>
<dbReference type="GO" id="GO:0005085">
    <property type="term" value="F:guanyl-nucleotide exchange factor activity"/>
    <property type="evidence" value="ECO:0007669"/>
    <property type="project" value="TreeGrafter"/>
</dbReference>
<evidence type="ECO:0000259" key="5">
    <source>
        <dbReference type="PROSITE" id="PS50093"/>
    </source>
</evidence>
<evidence type="ECO:0000256" key="4">
    <source>
        <dbReference type="SAM" id="SignalP"/>
    </source>
</evidence>
<proteinExistence type="predicted"/>
<dbReference type="PROSITE" id="PS50012">
    <property type="entry name" value="RCC1_3"/>
    <property type="match status" value="7"/>
</dbReference>
<dbReference type="AlphaFoldDB" id="A0A2I2KN97"/>